<dbReference type="EMBL" id="LANO01000009">
    <property type="protein sequence ID" value="KJV53307.1"/>
    <property type="molecule type" value="Genomic_DNA"/>
</dbReference>
<protein>
    <submittedName>
        <fullName evidence="2">Putative membrane protein</fullName>
    </submittedName>
</protein>
<reference evidence="2 3" key="1">
    <citation type="submission" date="2015-02" db="EMBL/GenBank/DDBJ databases">
        <title>Genome Sequencing of Rickettsiales.</title>
        <authorList>
            <person name="Daugherty S.C."/>
            <person name="Su Q."/>
            <person name="Abolude K."/>
            <person name="Beier-Sexton M."/>
            <person name="Carlyon J.A."/>
            <person name="Carter R."/>
            <person name="Day N.P."/>
            <person name="Dumler S.J."/>
            <person name="Dyachenko V."/>
            <person name="Godinez A."/>
            <person name="Kurtti T.J."/>
            <person name="Lichay M."/>
            <person name="Mullins K.E."/>
            <person name="Ott S."/>
            <person name="Pappas-Brown V."/>
            <person name="Paris D.H."/>
            <person name="Patel P."/>
            <person name="Richards A.L."/>
            <person name="Sadzewicz L."/>
            <person name="Sears K."/>
            <person name="Seidman D."/>
            <person name="Sengamalay N."/>
            <person name="Stenos J."/>
            <person name="Tallon L.J."/>
            <person name="Vincent G."/>
            <person name="Fraser C.M."/>
            <person name="Munderloh U."/>
            <person name="Dunning-Hotopp J.C."/>
        </authorList>
    </citation>
    <scope>NUCLEOTIDE SEQUENCE [LARGE SCALE GENOMIC DNA]</scope>
    <source>
        <strain evidence="2 3">Gilliam</strain>
    </source>
</reference>
<comment type="caution">
    <text evidence="2">The sequence shown here is derived from an EMBL/GenBank/DDBJ whole genome shotgun (WGS) entry which is preliminary data.</text>
</comment>
<accession>A0A0F3MCU1</accession>
<keyword evidence="1" id="KW-1133">Transmembrane helix</keyword>
<proteinExistence type="predicted"/>
<feature type="non-terminal residue" evidence="2">
    <location>
        <position position="59"/>
    </location>
</feature>
<gene>
    <name evidence="2" type="ORF">OTSGILL_0814</name>
</gene>
<evidence type="ECO:0000256" key="1">
    <source>
        <dbReference type="SAM" id="Phobius"/>
    </source>
</evidence>
<evidence type="ECO:0000313" key="2">
    <source>
        <dbReference type="EMBL" id="KJV53307.1"/>
    </source>
</evidence>
<sequence>MAYIYIFALILTNTALLVVSEFHKVSLICFIVNLIVVGILIRWQVALIMIISGVIIAIG</sequence>
<dbReference type="AlphaFoldDB" id="A0A0F3MCU1"/>
<organism evidence="2 3">
    <name type="scientific">Orientia tsutsugamushi str. Gilliam</name>
    <dbReference type="NCBI Taxonomy" id="1359184"/>
    <lineage>
        <taxon>Bacteria</taxon>
        <taxon>Pseudomonadati</taxon>
        <taxon>Pseudomonadota</taxon>
        <taxon>Alphaproteobacteria</taxon>
        <taxon>Rickettsiales</taxon>
        <taxon>Rickettsiaceae</taxon>
        <taxon>Rickettsieae</taxon>
        <taxon>Orientia</taxon>
    </lineage>
</organism>
<feature type="transmembrane region" description="Helical" evidence="1">
    <location>
        <begin position="30"/>
        <end position="58"/>
    </location>
</feature>
<keyword evidence="1" id="KW-0812">Transmembrane</keyword>
<evidence type="ECO:0000313" key="3">
    <source>
        <dbReference type="Proteomes" id="UP000033769"/>
    </source>
</evidence>
<name>A0A0F3MCU1_ORITS</name>
<dbReference type="Proteomes" id="UP000033769">
    <property type="component" value="Unassembled WGS sequence"/>
</dbReference>
<keyword evidence="1" id="KW-0472">Membrane</keyword>